<dbReference type="AlphaFoldDB" id="A0A834IN06"/>
<keyword evidence="5 8" id="KW-0472">Membrane</keyword>
<keyword evidence="3 8" id="KW-0812">Transmembrane</keyword>
<name>A0A834IN06_RHYFE</name>
<dbReference type="EMBL" id="JAACXV010000085">
    <property type="protein sequence ID" value="KAF7283937.1"/>
    <property type="molecule type" value="Genomic_DNA"/>
</dbReference>
<evidence type="ECO:0000256" key="5">
    <source>
        <dbReference type="ARBA" id="ARBA00023136"/>
    </source>
</evidence>
<feature type="transmembrane region" description="Helical" evidence="8">
    <location>
        <begin position="131"/>
        <end position="149"/>
    </location>
</feature>
<evidence type="ECO:0000256" key="8">
    <source>
        <dbReference type="SAM" id="Phobius"/>
    </source>
</evidence>
<dbReference type="OrthoDB" id="6430908at2759"/>
<protein>
    <recommendedName>
        <fullName evidence="11">Ionotropic receptor</fullName>
    </recommendedName>
</protein>
<comment type="subcellular location">
    <subcellularLocation>
        <location evidence="1">Cell membrane</location>
        <topology evidence="1">Multi-pass membrane protein</topology>
    </subcellularLocation>
</comment>
<organism evidence="9 10">
    <name type="scientific">Rhynchophorus ferrugineus</name>
    <name type="common">Red palm weevil</name>
    <name type="synonym">Curculio ferrugineus</name>
    <dbReference type="NCBI Taxonomy" id="354439"/>
    <lineage>
        <taxon>Eukaryota</taxon>
        <taxon>Metazoa</taxon>
        <taxon>Ecdysozoa</taxon>
        <taxon>Arthropoda</taxon>
        <taxon>Hexapoda</taxon>
        <taxon>Insecta</taxon>
        <taxon>Pterygota</taxon>
        <taxon>Neoptera</taxon>
        <taxon>Endopterygota</taxon>
        <taxon>Coleoptera</taxon>
        <taxon>Polyphaga</taxon>
        <taxon>Cucujiformia</taxon>
        <taxon>Curculionidae</taxon>
        <taxon>Dryophthorinae</taxon>
        <taxon>Rhynchophorus</taxon>
    </lineage>
</organism>
<dbReference type="Proteomes" id="UP000625711">
    <property type="component" value="Unassembled WGS sequence"/>
</dbReference>
<evidence type="ECO:0000256" key="3">
    <source>
        <dbReference type="ARBA" id="ARBA00022692"/>
    </source>
</evidence>
<keyword evidence="7" id="KW-0325">Glycoprotein</keyword>
<keyword evidence="4 8" id="KW-1133">Transmembrane helix</keyword>
<accession>A0A834IN06</accession>
<evidence type="ECO:0000256" key="6">
    <source>
        <dbReference type="ARBA" id="ARBA00023170"/>
    </source>
</evidence>
<feature type="transmembrane region" description="Helical" evidence="8">
    <location>
        <begin position="316"/>
        <end position="336"/>
    </location>
</feature>
<evidence type="ECO:0000256" key="7">
    <source>
        <dbReference type="ARBA" id="ARBA00023180"/>
    </source>
</evidence>
<sequence length="346" mass="39834">MPLVGYGGTTSTDNRTFEDHGFELLSNGSVEIILGGYNAEDHTDFFETSDICLISRAVLIVPKIQLSYWERIFGMYSAHTKFAIILMNFVWTLFIHISYDRHFGEVTILSLKIFLQIPDTHINRYKFRLGLAFWIFGHFVLSLVMTSYCQGILFTAKYVPVVYDESDIVKSNLTIHVEPMILDIFKNSSGNDRLLYSKMSAGVVDLKSFITDVCIHKKAAMISGEASIFYLGKDICYDRISNKFLYHTMRYINTNFLQIYFIKGYPPLDSINNILRRLIMNGGLVNHISYDNIIAHKKLLKARHNVKFKPIDLTQLNFSFIALKFGWASSVIIFLVETYMIPKLKE</sequence>
<dbReference type="GO" id="GO:0005886">
    <property type="term" value="C:plasma membrane"/>
    <property type="evidence" value="ECO:0007669"/>
    <property type="project" value="UniProtKB-SubCell"/>
</dbReference>
<evidence type="ECO:0000256" key="1">
    <source>
        <dbReference type="ARBA" id="ARBA00004651"/>
    </source>
</evidence>
<evidence type="ECO:0000313" key="9">
    <source>
        <dbReference type="EMBL" id="KAF7283937.1"/>
    </source>
</evidence>
<evidence type="ECO:0000256" key="2">
    <source>
        <dbReference type="ARBA" id="ARBA00022475"/>
    </source>
</evidence>
<proteinExistence type="predicted"/>
<dbReference type="PANTHER" id="PTHR42643:SF30">
    <property type="entry name" value="IONOTROPIC RECEPTOR 40A-RELATED"/>
    <property type="match status" value="1"/>
</dbReference>
<dbReference type="PANTHER" id="PTHR42643">
    <property type="entry name" value="IONOTROPIC RECEPTOR 20A-RELATED"/>
    <property type="match status" value="1"/>
</dbReference>
<feature type="transmembrane region" description="Helical" evidence="8">
    <location>
        <begin position="82"/>
        <end position="99"/>
    </location>
</feature>
<keyword evidence="10" id="KW-1185">Reference proteome</keyword>
<comment type="caution">
    <text evidence="9">The sequence shown here is derived from an EMBL/GenBank/DDBJ whole genome shotgun (WGS) entry which is preliminary data.</text>
</comment>
<keyword evidence="2" id="KW-1003">Cell membrane</keyword>
<evidence type="ECO:0000313" key="10">
    <source>
        <dbReference type="Proteomes" id="UP000625711"/>
    </source>
</evidence>
<gene>
    <name evidence="9" type="ORF">GWI33_022764</name>
</gene>
<evidence type="ECO:0000256" key="4">
    <source>
        <dbReference type="ARBA" id="ARBA00022989"/>
    </source>
</evidence>
<dbReference type="InterPro" id="IPR052192">
    <property type="entry name" value="Insect_Ionotropic_Sensory_Rcpt"/>
</dbReference>
<keyword evidence="6" id="KW-0675">Receptor</keyword>
<reference evidence="9" key="1">
    <citation type="submission" date="2020-08" db="EMBL/GenBank/DDBJ databases">
        <title>Genome sequencing and assembly of the red palm weevil Rhynchophorus ferrugineus.</title>
        <authorList>
            <person name="Dias G.B."/>
            <person name="Bergman C.M."/>
            <person name="Manee M."/>
        </authorList>
    </citation>
    <scope>NUCLEOTIDE SEQUENCE</scope>
    <source>
        <strain evidence="9">AA-2017</strain>
        <tissue evidence="9">Whole larva</tissue>
    </source>
</reference>
<evidence type="ECO:0008006" key="11">
    <source>
        <dbReference type="Google" id="ProtNLM"/>
    </source>
</evidence>